<name>A0A0B4XJP3_9GAMM</name>
<dbReference type="AlphaFoldDB" id="A0A0B4XJP3"/>
<dbReference type="InterPro" id="IPR038352">
    <property type="entry name" value="Imelysin_sf"/>
</dbReference>
<gene>
    <name evidence="4" type="ORF">S7S_01090</name>
</gene>
<dbReference type="Gene3D" id="1.20.1420.20">
    <property type="entry name" value="M75 peptidase, HXXE motif"/>
    <property type="match status" value="1"/>
</dbReference>
<proteinExistence type="predicted"/>
<dbReference type="Pfam" id="PF09375">
    <property type="entry name" value="Peptidase_M75"/>
    <property type="match status" value="1"/>
</dbReference>
<keyword evidence="5" id="KW-1185">Reference proteome</keyword>
<dbReference type="GO" id="GO:0030313">
    <property type="term" value="C:cell envelope"/>
    <property type="evidence" value="ECO:0007669"/>
    <property type="project" value="UniProtKB-SubCell"/>
</dbReference>
<organism evidence="4 5">
    <name type="scientific">Isoalcanivorax pacificus W11-5</name>
    <dbReference type="NCBI Taxonomy" id="391936"/>
    <lineage>
        <taxon>Bacteria</taxon>
        <taxon>Pseudomonadati</taxon>
        <taxon>Pseudomonadota</taxon>
        <taxon>Gammaproteobacteria</taxon>
        <taxon>Oceanospirillales</taxon>
        <taxon>Alcanivoracaceae</taxon>
        <taxon>Isoalcanivorax</taxon>
    </lineage>
</organism>
<dbReference type="InterPro" id="IPR018976">
    <property type="entry name" value="Imelysin-like"/>
</dbReference>
<sequence length="348" mass="36953">MKACLTSLLPLALATALLTGCEREPERPAPAPAPHASPAAAEYDALAAAFAEESAPQLRKLVVAAPGFREAVGALLEHPDDTRLHTARNAWTLLYQGFNRAWPVLATRATLAPSLAHPLARADIWPILPGYVDAVPGWPESGLVYDVTLPLNTDTLIAQQDMTDPAEVSVGLQVLHLLLFGLPEAPRAPLDVTAVTELLPSHQLPLSELPENRRRAYLDAASAVLLEDLTALVQPAQAVPPRTLAAALMQALADGYLRLARLAALEGATATDGGEFMSPAAREIAVTETRAAVDQWLKADSPQHQALMALLNTLDVHYANALIEQVAAEPQDAAALAQLLSTPPEGLY</sequence>
<dbReference type="HOGENOM" id="CLU_796049_0_0_6"/>
<reference evidence="4 5" key="1">
    <citation type="journal article" date="2012" name="J. Bacteriol.">
        <title>Genome sequence of an alkane-degrading bacterium, Alcanivorax pacificus type strain W11-5, isolated from deep sea sediment.</title>
        <authorList>
            <person name="Lai Q."/>
            <person name="Shao Z."/>
        </authorList>
    </citation>
    <scope>NUCLEOTIDE SEQUENCE [LARGE SCALE GENOMIC DNA]</scope>
    <source>
        <strain evidence="4 5">W11-5</strain>
    </source>
</reference>
<comment type="subcellular location">
    <subcellularLocation>
        <location evidence="1">Cell envelope</location>
    </subcellularLocation>
</comment>
<dbReference type="Proteomes" id="UP000006764">
    <property type="component" value="Chromosome"/>
</dbReference>
<evidence type="ECO:0000256" key="1">
    <source>
        <dbReference type="ARBA" id="ARBA00004196"/>
    </source>
</evidence>
<feature type="domain" description="Imelysin-like" evidence="3">
    <location>
        <begin position="56"/>
        <end position="242"/>
    </location>
</feature>
<dbReference type="EMBL" id="CP004387">
    <property type="protein sequence ID" value="AJD46642.1"/>
    <property type="molecule type" value="Genomic_DNA"/>
</dbReference>
<evidence type="ECO:0000256" key="2">
    <source>
        <dbReference type="ARBA" id="ARBA00022729"/>
    </source>
</evidence>
<dbReference type="RefSeq" id="WP_008736128.1">
    <property type="nucleotide sequence ID" value="NZ_CP004387.1"/>
</dbReference>
<evidence type="ECO:0000313" key="4">
    <source>
        <dbReference type="EMBL" id="AJD46642.1"/>
    </source>
</evidence>
<dbReference type="STRING" id="391936.S7S_01090"/>
<accession>A0A0B4XJP3</accession>
<dbReference type="KEGG" id="apac:S7S_01090"/>
<dbReference type="OrthoDB" id="9764688at2"/>
<protein>
    <recommendedName>
        <fullName evidence="3">Imelysin-like domain-containing protein</fullName>
    </recommendedName>
</protein>
<dbReference type="PROSITE" id="PS51257">
    <property type="entry name" value="PROKAR_LIPOPROTEIN"/>
    <property type="match status" value="1"/>
</dbReference>
<evidence type="ECO:0000259" key="3">
    <source>
        <dbReference type="Pfam" id="PF09375"/>
    </source>
</evidence>
<keyword evidence="2" id="KW-0732">Signal</keyword>
<evidence type="ECO:0000313" key="5">
    <source>
        <dbReference type="Proteomes" id="UP000006764"/>
    </source>
</evidence>